<dbReference type="GeneID" id="41980944"/>
<name>A0A8H8R9U4_9HELO</name>
<sequence length="113" mass="12482">MPCVMARIGNKCLHGLGIKAKERRPSLVISPPFNFQSGPSVNFPGYSEDDISLMREKAIASTAITEDDVSDDDFVSRHPSRPRSRAGSTSFGLGAKMVWHARRFSRSGRGVMW</sequence>
<keyword evidence="3" id="KW-1185">Reference proteome</keyword>
<proteinExistence type="predicted"/>
<dbReference type="Proteomes" id="UP000431533">
    <property type="component" value="Unassembled WGS sequence"/>
</dbReference>
<accession>A0A8H8R9U4</accession>
<comment type="caution">
    <text evidence="2">The sequence shown here is derived from an EMBL/GenBank/DDBJ whole genome shotgun (WGS) entry which is preliminary data.</text>
</comment>
<evidence type="ECO:0000313" key="2">
    <source>
        <dbReference type="EMBL" id="TVY30197.1"/>
    </source>
</evidence>
<dbReference type="OrthoDB" id="5226159at2759"/>
<feature type="region of interest" description="Disordered" evidence="1">
    <location>
        <begin position="64"/>
        <end position="90"/>
    </location>
</feature>
<organism evidence="2 3">
    <name type="scientific">Lachnellula hyalina</name>
    <dbReference type="NCBI Taxonomy" id="1316788"/>
    <lineage>
        <taxon>Eukaryota</taxon>
        <taxon>Fungi</taxon>
        <taxon>Dikarya</taxon>
        <taxon>Ascomycota</taxon>
        <taxon>Pezizomycotina</taxon>
        <taxon>Leotiomycetes</taxon>
        <taxon>Helotiales</taxon>
        <taxon>Lachnaceae</taxon>
        <taxon>Lachnellula</taxon>
    </lineage>
</organism>
<gene>
    <name evidence="2" type="ORF">LHYA1_G000746</name>
</gene>
<reference evidence="2 3" key="1">
    <citation type="submission" date="2018-05" db="EMBL/GenBank/DDBJ databases">
        <title>Genome sequencing and assembly of the regulated plant pathogen Lachnellula willkommii and related sister species for the development of diagnostic species identification markers.</title>
        <authorList>
            <person name="Giroux E."/>
            <person name="Bilodeau G."/>
        </authorList>
    </citation>
    <scope>NUCLEOTIDE SEQUENCE [LARGE SCALE GENOMIC DNA]</scope>
    <source>
        <strain evidence="2 3">CBS 185.66</strain>
    </source>
</reference>
<dbReference type="EMBL" id="QGMH01000009">
    <property type="protein sequence ID" value="TVY30197.1"/>
    <property type="molecule type" value="Genomic_DNA"/>
</dbReference>
<evidence type="ECO:0000256" key="1">
    <source>
        <dbReference type="SAM" id="MobiDB-lite"/>
    </source>
</evidence>
<dbReference type="AlphaFoldDB" id="A0A8H8R9U4"/>
<evidence type="ECO:0000313" key="3">
    <source>
        <dbReference type="Proteomes" id="UP000431533"/>
    </source>
</evidence>
<protein>
    <submittedName>
        <fullName evidence="2">Uncharacterized protein</fullName>
    </submittedName>
</protein>
<dbReference type="RefSeq" id="XP_031008983.1">
    <property type="nucleotide sequence ID" value="XM_031145735.1"/>
</dbReference>